<evidence type="ECO:0000313" key="11">
    <source>
        <dbReference type="Proteomes" id="UP000321363"/>
    </source>
</evidence>
<evidence type="ECO:0000256" key="5">
    <source>
        <dbReference type="PIRSR" id="PIRSR606710-1"/>
    </source>
</evidence>
<dbReference type="OrthoDB" id="9801455at2"/>
<dbReference type="GO" id="GO:0005975">
    <property type="term" value="P:carbohydrate metabolic process"/>
    <property type="evidence" value="ECO:0007669"/>
    <property type="project" value="InterPro"/>
</dbReference>
<evidence type="ECO:0000256" key="6">
    <source>
        <dbReference type="PIRSR" id="PIRSR606710-2"/>
    </source>
</evidence>
<keyword evidence="11" id="KW-1185">Reference proteome</keyword>
<dbReference type="Pfam" id="PF16369">
    <property type="entry name" value="GH43_C"/>
    <property type="match status" value="1"/>
</dbReference>
<comment type="caution">
    <text evidence="10">The sequence shown here is derived from an EMBL/GenBank/DDBJ whole genome shotgun (WGS) entry which is preliminary data.</text>
</comment>
<dbReference type="InterPro" id="IPR006710">
    <property type="entry name" value="Glyco_hydro_43"/>
</dbReference>
<dbReference type="Gene3D" id="2.115.10.20">
    <property type="entry name" value="Glycosyl hydrolase domain, family 43"/>
    <property type="match status" value="1"/>
</dbReference>
<dbReference type="PANTHER" id="PTHR43301:SF3">
    <property type="entry name" value="ARABINAN ENDO-1,5-ALPHA-L-ARABINOSIDASE A-RELATED"/>
    <property type="match status" value="1"/>
</dbReference>
<feature type="domain" description="Extracellular endo-alpha-(1-&gt;5)-L-arabinanase C-terminal" evidence="9">
    <location>
        <begin position="372"/>
        <end position="485"/>
    </location>
</feature>
<accession>A0A5C6W0P4</accession>
<evidence type="ECO:0000256" key="2">
    <source>
        <dbReference type="ARBA" id="ARBA00009865"/>
    </source>
</evidence>
<keyword evidence="4 7" id="KW-0326">Glycosidase</keyword>
<evidence type="ECO:0000256" key="8">
    <source>
        <dbReference type="SAM" id="Phobius"/>
    </source>
</evidence>
<dbReference type="InterPro" id="IPR050727">
    <property type="entry name" value="GH43_arabinanases"/>
</dbReference>
<dbReference type="SUPFAM" id="SSF75005">
    <property type="entry name" value="Arabinanase/levansucrase/invertase"/>
    <property type="match status" value="1"/>
</dbReference>
<dbReference type="CDD" id="cd08998">
    <property type="entry name" value="GH43_Arb43a-like"/>
    <property type="match status" value="1"/>
</dbReference>
<comment type="pathway">
    <text evidence="1">Glycan metabolism; L-arabinan degradation.</text>
</comment>
<dbReference type="InterPro" id="IPR032291">
    <property type="entry name" value="Abn2_C"/>
</dbReference>
<dbReference type="Pfam" id="PF04616">
    <property type="entry name" value="Glyco_hydro_43"/>
    <property type="match status" value="1"/>
</dbReference>
<organism evidence="10 11">
    <name type="scientific">Metabacillus litoralis</name>
    <dbReference type="NCBI Taxonomy" id="152268"/>
    <lineage>
        <taxon>Bacteria</taxon>
        <taxon>Bacillati</taxon>
        <taxon>Bacillota</taxon>
        <taxon>Bacilli</taxon>
        <taxon>Bacillales</taxon>
        <taxon>Bacillaceae</taxon>
        <taxon>Metabacillus</taxon>
    </lineage>
</organism>
<dbReference type="Gene3D" id="2.40.128.10">
    <property type="match status" value="1"/>
</dbReference>
<proteinExistence type="inferred from homology"/>
<name>A0A5C6W0P4_9BACI</name>
<keyword evidence="8" id="KW-0812">Transmembrane</keyword>
<feature type="active site" description="Proton donor" evidence="5">
    <location>
        <position position="249"/>
    </location>
</feature>
<dbReference type="AlphaFoldDB" id="A0A5C6W0P4"/>
<evidence type="ECO:0000259" key="9">
    <source>
        <dbReference type="Pfam" id="PF16369"/>
    </source>
</evidence>
<sequence>MLRRKVVVPIVIAVSILIIGGLTLFLTNSNQNGVALNENQYPSPPPKTLNEKINPDIINSESEWTTNNTHDAEIIKVDDWYYTFSTDYMVAGTPSPGIQIRKSKDMINWSFVGRVFSSVSTEAAEWTKGGNTFWAPDVIEMNGTFYLYYSVSGFGTRNSYIGLATSTSIEGPWEDQGAVVKTQEEDNKTVNAIDPGIIIDKEGNPWMTYGSYFGGIFIVELDKSTGKLKSPEEEGTLIAQRKNNDYEIEGPAIMYNDDTEMYYLTLSYGWLEDTYNVRVARSANIEGPYLDYNDKNMVDLTEGSFDTGTKIVGAYAFNNDTGWLGTGHNGLIQDGDKYYITHNARAGEDLYWSHLHVREIIWTEDGWPVVSPERYAGIPEKSTEELTEKNIIGEWEYLTLSRIDDAMATSTNLTLFENGKINEKDGKDYWERSSSNTIKLYWHDNEAPDNYWVDTVTVLPQWDWENWKPTLVFTGLNEEGTAVWGKKISNEIGK</sequence>
<evidence type="ECO:0000313" key="10">
    <source>
        <dbReference type="EMBL" id="TXC90549.1"/>
    </source>
</evidence>
<feature type="transmembrane region" description="Helical" evidence="8">
    <location>
        <begin position="7"/>
        <end position="26"/>
    </location>
</feature>
<gene>
    <name evidence="10" type="ORF">FS935_11560</name>
</gene>
<keyword evidence="3 7" id="KW-0378">Hydrolase</keyword>
<keyword evidence="8" id="KW-1133">Transmembrane helix</keyword>
<dbReference type="InterPro" id="IPR023296">
    <property type="entry name" value="Glyco_hydro_beta-prop_sf"/>
</dbReference>
<dbReference type="GO" id="GO:0004553">
    <property type="term" value="F:hydrolase activity, hydrolyzing O-glycosyl compounds"/>
    <property type="evidence" value="ECO:0007669"/>
    <property type="project" value="InterPro"/>
</dbReference>
<feature type="site" description="Important for catalytic activity, responsible for pKa modulation of the active site Glu and correct orientation of both the proton donor and substrate" evidence="6">
    <location>
        <position position="194"/>
    </location>
</feature>
<dbReference type="PANTHER" id="PTHR43301">
    <property type="entry name" value="ARABINAN ENDO-1,5-ALPHA-L-ARABINOSIDASE"/>
    <property type="match status" value="1"/>
</dbReference>
<protein>
    <submittedName>
        <fullName evidence="10">Family 43 glycosylhydrolase</fullName>
    </submittedName>
</protein>
<dbReference type="RefSeq" id="WP_146948703.1">
    <property type="nucleotide sequence ID" value="NZ_VOQF01000006.1"/>
</dbReference>
<feature type="active site" description="Proton acceptor" evidence="5">
    <location>
        <position position="71"/>
    </location>
</feature>
<comment type="similarity">
    <text evidence="2 7">Belongs to the glycosyl hydrolase 43 family.</text>
</comment>
<dbReference type="Proteomes" id="UP000321363">
    <property type="component" value="Unassembled WGS sequence"/>
</dbReference>
<reference evidence="10 11" key="1">
    <citation type="journal article" date="2005" name="Int. J. Syst. Evol. Microbiol.">
        <title>Bacillus litoralis sp. nov., isolated from a tidal flat of the Yellow Sea in Korea.</title>
        <authorList>
            <person name="Yoon J.H."/>
            <person name="Oh T.K."/>
        </authorList>
    </citation>
    <scope>NUCLEOTIDE SEQUENCE [LARGE SCALE GENOMIC DNA]</scope>
    <source>
        <strain evidence="10 11">SW-211</strain>
    </source>
</reference>
<evidence type="ECO:0000256" key="1">
    <source>
        <dbReference type="ARBA" id="ARBA00004834"/>
    </source>
</evidence>
<dbReference type="EMBL" id="VOQF01000006">
    <property type="protein sequence ID" value="TXC90549.1"/>
    <property type="molecule type" value="Genomic_DNA"/>
</dbReference>
<evidence type="ECO:0000256" key="4">
    <source>
        <dbReference type="ARBA" id="ARBA00023295"/>
    </source>
</evidence>
<evidence type="ECO:0000256" key="7">
    <source>
        <dbReference type="RuleBase" id="RU361187"/>
    </source>
</evidence>
<evidence type="ECO:0000256" key="3">
    <source>
        <dbReference type="ARBA" id="ARBA00022801"/>
    </source>
</evidence>
<keyword evidence="8" id="KW-0472">Membrane</keyword>